<dbReference type="PANTHER" id="PTHR43308:SF5">
    <property type="entry name" value="S-LAYER PROTEIN _ PEPTIDOGLYCAN ENDO-BETA-N-ACETYLGLUCOSAMINIDASE"/>
    <property type="match status" value="1"/>
</dbReference>
<dbReference type="EMBL" id="FXAE01000016">
    <property type="protein sequence ID" value="SMF22461.1"/>
    <property type="molecule type" value="Genomic_DNA"/>
</dbReference>
<gene>
    <name evidence="2" type="ORF">SAMN02744124_01933</name>
</gene>
<name>A0ABY1LWW3_9BACL</name>
<dbReference type="InterPro" id="IPR051465">
    <property type="entry name" value="Cell_Envelope_Struct_Comp"/>
</dbReference>
<comment type="caution">
    <text evidence="2">The sequence shown here is derived from an EMBL/GenBank/DDBJ whole genome shotgun (WGS) entry which is preliminary data.</text>
</comment>
<keyword evidence="3" id="KW-1185">Reference proteome</keyword>
<dbReference type="Pfam" id="PF00395">
    <property type="entry name" value="SLH"/>
    <property type="match status" value="3"/>
</dbReference>
<evidence type="ECO:0000259" key="1">
    <source>
        <dbReference type="PROSITE" id="PS51272"/>
    </source>
</evidence>
<dbReference type="PANTHER" id="PTHR43308">
    <property type="entry name" value="OUTER MEMBRANE PROTEIN ALPHA-RELATED"/>
    <property type="match status" value="1"/>
</dbReference>
<feature type="domain" description="SLH" evidence="1">
    <location>
        <begin position="244"/>
        <end position="304"/>
    </location>
</feature>
<feature type="domain" description="SLH" evidence="1">
    <location>
        <begin position="308"/>
        <end position="368"/>
    </location>
</feature>
<evidence type="ECO:0000313" key="3">
    <source>
        <dbReference type="Proteomes" id="UP000192939"/>
    </source>
</evidence>
<proteinExistence type="predicted"/>
<dbReference type="InterPro" id="IPR001119">
    <property type="entry name" value="SLH_dom"/>
</dbReference>
<dbReference type="PROSITE" id="PS51272">
    <property type="entry name" value="SLH"/>
    <property type="match status" value="3"/>
</dbReference>
<organism evidence="2 3">
    <name type="scientific">Paenibacillus barengoltzii J12</name>
    <dbReference type="NCBI Taxonomy" id="935846"/>
    <lineage>
        <taxon>Bacteria</taxon>
        <taxon>Bacillati</taxon>
        <taxon>Bacillota</taxon>
        <taxon>Bacilli</taxon>
        <taxon>Bacillales</taxon>
        <taxon>Paenibacillaceae</taxon>
        <taxon>Paenibacillus</taxon>
    </lineage>
</organism>
<sequence length="368" mass="40402">MIRTSALFHQVVFVLIVSVERAAAFIIDIKPPYASYQVPVDLASLIPGLTDLLAANHLKPEDISFKVTLTDKSDDKDILAAFASGVPEGKVLGAIVDLRTDIINTKTREVVGTADSFSKALPRMIPMPKNITGMSEQWGVFRYNETTEKFDFVPARAVKADDVWNASIHSYFNGVFIAAQNPVSFTDVKNHWGKPYIQLAAAKGLVEGVGGGLYDPNRSVTRAEFTAMLVRALGRDISTGDPAPYDDLKQGVWYFNEVVKAKELGLLDFVSGTQFKPDQPLTREEMASMLAAVISLEQLPITKENVTLNEYKDLASVNAAFLEDVRLMVKLNIMTGTSEDTFSPKGETTRAQAATVFVRMLQTLGMID</sequence>
<reference evidence="2 3" key="1">
    <citation type="submission" date="2017-04" db="EMBL/GenBank/DDBJ databases">
        <authorList>
            <person name="Varghese N."/>
            <person name="Submissions S."/>
        </authorList>
    </citation>
    <scope>NUCLEOTIDE SEQUENCE [LARGE SCALE GENOMIC DNA]</scope>
    <source>
        <strain evidence="2 3">J12</strain>
    </source>
</reference>
<accession>A0ABY1LWW3</accession>
<feature type="domain" description="SLH" evidence="1">
    <location>
        <begin position="180"/>
        <end position="243"/>
    </location>
</feature>
<protein>
    <submittedName>
        <fullName evidence="2">S-layer homology domain-containing protein</fullName>
    </submittedName>
</protein>
<evidence type="ECO:0000313" key="2">
    <source>
        <dbReference type="EMBL" id="SMF22461.1"/>
    </source>
</evidence>
<dbReference type="Proteomes" id="UP000192939">
    <property type="component" value="Unassembled WGS sequence"/>
</dbReference>